<evidence type="ECO:0000256" key="3">
    <source>
        <dbReference type="ARBA" id="ARBA00022825"/>
    </source>
</evidence>
<evidence type="ECO:0000256" key="4">
    <source>
        <dbReference type="SAM" id="Phobius"/>
    </source>
</evidence>
<comment type="caution">
    <text evidence="6">The sequence shown here is derived from an EMBL/GenBank/DDBJ whole genome shotgun (WGS) entry which is preliminary data.</text>
</comment>
<protein>
    <recommendedName>
        <fullName evidence="5">FHA domain-containing protein</fullName>
    </recommendedName>
</protein>
<dbReference type="SMART" id="SM00240">
    <property type="entry name" value="FHA"/>
    <property type="match status" value="1"/>
</dbReference>
<dbReference type="Pfam" id="PF13365">
    <property type="entry name" value="Trypsin_2"/>
    <property type="match status" value="1"/>
</dbReference>
<dbReference type="Pfam" id="PF00498">
    <property type="entry name" value="FHA"/>
    <property type="match status" value="1"/>
</dbReference>
<dbReference type="GO" id="GO:0004252">
    <property type="term" value="F:serine-type endopeptidase activity"/>
    <property type="evidence" value="ECO:0007669"/>
    <property type="project" value="InterPro"/>
</dbReference>
<dbReference type="SUPFAM" id="SSF49879">
    <property type="entry name" value="SMAD/FHA domain"/>
    <property type="match status" value="1"/>
</dbReference>
<keyword evidence="4" id="KW-0472">Membrane</keyword>
<accession>A0A263BR65</accession>
<sequence length="423" mass="45545">MWKRKTKVVILFVSIFVISIFTPLVSQAISTDEMQSSTVLITCGDLTTGNIGIGTGFVIGNSDHVVTNHHVIACGQGQPVHVILSPEEVIPVTVIWASDVKDLAVLKTPTKLNRPAVTFTREKDVEVADTVFVMGFPGAAAESFLDNETLTTVKVSKGIISAKVRTKEGVALYQTDAPINPGNSGGPLFTESGAVIGINSMASLVMGVIIDENGQQIEDRVRKGDNIGWSIQADELLVELDKLGIDYKVEGRNIPSTGGSTLLDKLTFILVIMAVILAGVALLLSLTKKGRVIVKNVSRRVMPNMNQSSQHAPIANKKECIPILLGVTGPYSGQTFTVLQSITIGRNPETSQLIINSPNISSTHCSITFDEAVQQLFIIDHGSTNGTFLNGQRLSPNNKTKIHAGQKFFLGSPEVMFEVRLEQ</sequence>
<reference evidence="6 7" key="2">
    <citation type="submission" date="2017-09" db="EMBL/GenBank/DDBJ databases">
        <title>Bacillus patelloidae sp. nov., isolated from the intestinal tract of a marine limpet.</title>
        <authorList>
            <person name="Liu R."/>
            <person name="Dong C."/>
            <person name="Shao Z."/>
        </authorList>
    </citation>
    <scope>NUCLEOTIDE SEQUENCE [LARGE SCALE GENOMIC DNA]</scope>
    <source>
        <strain evidence="6 7">SA5d-4</strain>
    </source>
</reference>
<dbReference type="GO" id="GO:0006508">
    <property type="term" value="P:proteolysis"/>
    <property type="evidence" value="ECO:0007669"/>
    <property type="project" value="UniProtKB-KW"/>
</dbReference>
<dbReference type="PANTHER" id="PTHR43343:SF3">
    <property type="entry name" value="PROTEASE DO-LIKE 8, CHLOROPLASTIC"/>
    <property type="match status" value="1"/>
</dbReference>
<reference evidence="7" key="1">
    <citation type="submission" date="2017-08" db="EMBL/GenBank/DDBJ databases">
        <authorList>
            <person name="Huang Z."/>
        </authorList>
    </citation>
    <scope>NUCLEOTIDE SEQUENCE [LARGE SCALE GENOMIC DNA]</scope>
    <source>
        <strain evidence="7">SA5d-4</strain>
    </source>
</reference>
<feature type="domain" description="FHA" evidence="5">
    <location>
        <begin position="342"/>
        <end position="394"/>
    </location>
</feature>
<dbReference type="EMBL" id="NPIA01000008">
    <property type="protein sequence ID" value="OZM56174.1"/>
    <property type="molecule type" value="Genomic_DNA"/>
</dbReference>
<evidence type="ECO:0000256" key="2">
    <source>
        <dbReference type="ARBA" id="ARBA00022801"/>
    </source>
</evidence>
<proteinExistence type="predicted"/>
<dbReference type="InterPro" id="IPR000253">
    <property type="entry name" value="FHA_dom"/>
</dbReference>
<keyword evidence="7" id="KW-1185">Reference proteome</keyword>
<dbReference type="InterPro" id="IPR051201">
    <property type="entry name" value="Chloro_Bact_Ser_Proteases"/>
</dbReference>
<dbReference type="Gene3D" id="2.40.10.120">
    <property type="match status" value="1"/>
</dbReference>
<dbReference type="PROSITE" id="PS50006">
    <property type="entry name" value="FHA_DOMAIN"/>
    <property type="match status" value="1"/>
</dbReference>
<keyword evidence="1" id="KW-0645">Protease</keyword>
<dbReference type="AlphaFoldDB" id="A0A263BR65"/>
<evidence type="ECO:0000313" key="6">
    <source>
        <dbReference type="EMBL" id="OZM56174.1"/>
    </source>
</evidence>
<dbReference type="InterPro" id="IPR009003">
    <property type="entry name" value="Peptidase_S1_PA"/>
</dbReference>
<keyword evidence="3" id="KW-0720">Serine protease</keyword>
<evidence type="ECO:0000256" key="1">
    <source>
        <dbReference type="ARBA" id="ARBA00022670"/>
    </source>
</evidence>
<dbReference type="Gene3D" id="2.60.200.20">
    <property type="match status" value="1"/>
</dbReference>
<keyword evidence="4" id="KW-0812">Transmembrane</keyword>
<organism evidence="6 7">
    <name type="scientific">Lottiidibacillus patelloidae</name>
    <dbReference type="NCBI Taxonomy" id="2670334"/>
    <lineage>
        <taxon>Bacteria</taxon>
        <taxon>Bacillati</taxon>
        <taxon>Bacillota</taxon>
        <taxon>Bacilli</taxon>
        <taxon>Bacillales</taxon>
        <taxon>Bacillaceae</taxon>
        <taxon>Lottiidibacillus</taxon>
    </lineage>
</organism>
<dbReference type="RefSeq" id="WP_142296518.1">
    <property type="nucleotide sequence ID" value="NZ_NPIA01000008.1"/>
</dbReference>
<dbReference type="InterPro" id="IPR008984">
    <property type="entry name" value="SMAD_FHA_dom_sf"/>
</dbReference>
<dbReference type="InterPro" id="IPR001940">
    <property type="entry name" value="Peptidase_S1C"/>
</dbReference>
<evidence type="ECO:0000313" key="7">
    <source>
        <dbReference type="Proteomes" id="UP000217083"/>
    </source>
</evidence>
<name>A0A263BR65_9BACI</name>
<dbReference type="CDD" id="cd00060">
    <property type="entry name" value="FHA"/>
    <property type="match status" value="1"/>
</dbReference>
<keyword evidence="2" id="KW-0378">Hydrolase</keyword>
<feature type="transmembrane region" description="Helical" evidence="4">
    <location>
        <begin position="266"/>
        <end position="286"/>
    </location>
</feature>
<gene>
    <name evidence="6" type="ORF">CIB95_13815</name>
</gene>
<keyword evidence="4" id="KW-1133">Transmembrane helix</keyword>
<dbReference type="Proteomes" id="UP000217083">
    <property type="component" value="Unassembled WGS sequence"/>
</dbReference>
<dbReference type="SUPFAM" id="SSF50494">
    <property type="entry name" value="Trypsin-like serine proteases"/>
    <property type="match status" value="1"/>
</dbReference>
<evidence type="ECO:0000259" key="5">
    <source>
        <dbReference type="PROSITE" id="PS50006"/>
    </source>
</evidence>
<dbReference type="PRINTS" id="PR00834">
    <property type="entry name" value="PROTEASES2C"/>
</dbReference>
<dbReference type="PANTHER" id="PTHR43343">
    <property type="entry name" value="PEPTIDASE S12"/>
    <property type="match status" value="1"/>
</dbReference>